<accession>A0A0F9DMP5</accession>
<dbReference type="EMBL" id="LAZR01030967">
    <property type="protein sequence ID" value="KKL55086.1"/>
    <property type="molecule type" value="Genomic_DNA"/>
</dbReference>
<comment type="caution">
    <text evidence="1">The sequence shown here is derived from an EMBL/GenBank/DDBJ whole genome shotgun (WGS) entry which is preliminary data.</text>
</comment>
<feature type="non-terminal residue" evidence="1">
    <location>
        <position position="1"/>
    </location>
</feature>
<gene>
    <name evidence="1" type="ORF">LCGC14_2258940</name>
</gene>
<name>A0A0F9DMP5_9ZZZZ</name>
<proteinExistence type="predicted"/>
<protein>
    <submittedName>
        <fullName evidence="1">Uncharacterized protein</fullName>
    </submittedName>
</protein>
<reference evidence="1" key="1">
    <citation type="journal article" date="2015" name="Nature">
        <title>Complex archaea that bridge the gap between prokaryotes and eukaryotes.</title>
        <authorList>
            <person name="Spang A."/>
            <person name="Saw J.H."/>
            <person name="Jorgensen S.L."/>
            <person name="Zaremba-Niedzwiedzka K."/>
            <person name="Martijn J."/>
            <person name="Lind A.E."/>
            <person name="van Eijk R."/>
            <person name="Schleper C."/>
            <person name="Guy L."/>
            <person name="Ettema T.J."/>
        </authorList>
    </citation>
    <scope>NUCLEOTIDE SEQUENCE</scope>
</reference>
<organism evidence="1">
    <name type="scientific">marine sediment metagenome</name>
    <dbReference type="NCBI Taxonomy" id="412755"/>
    <lineage>
        <taxon>unclassified sequences</taxon>
        <taxon>metagenomes</taxon>
        <taxon>ecological metagenomes</taxon>
    </lineage>
</organism>
<sequence>LTALAAVDINNWRSKIALKGDDWKLNHII</sequence>
<evidence type="ECO:0000313" key="1">
    <source>
        <dbReference type="EMBL" id="KKL55086.1"/>
    </source>
</evidence>
<dbReference type="AlphaFoldDB" id="A0A0F9DMP5"/>